<sequence>MNDYDADVTGGPWTTSEERLLCRGASVLLLSMVFTIAFMLVFLNIGRVNMYYVLAATKNGSAVAAWVNKLHIRSYEALKKQSMNIRP</sequence>
<dbReference type="Proteomes" id="UP000821837">
    <property type="component" value="Chromosome 3"/>
</dbReference>
<dbReference type="AlphaFoldDB" id="A0A9D4PZ73"/>
<gene>
    <name evidence="2" type="ORF">HPB52_000774</name>
</gene>
<protein>
    <submittedName>
        <fullName evidence="2">Uncharacterized protein</fullName>
    </submittedName>
</protein>
<proteinExistence type="predicted"/>
<keyword evidence="1" id="KW-0472">Membrane</keyword>
<evidence type="ECO:0000313" key="2">
    <source>
        <dbReference type="EMBL" id="KAH7961015.1"/>
    </source>
</evidence>
<comment type="caution">
    <text evidence="2">The sequence shown here is derived from an EMBL/GenBank/DDBJ whole genome shotgun (WGS) entry which is preliminary data.</text>
</comment>
<organism evidence="2 3">
    <name type="scientific">Rhipicephalus sanguineus</name>
    <name type="common">Brown dog tick</name>
    <name type="synonym">Ixodes sanguineus</name>
    <dbReference type="NCBI Taxonomy" id="34632"/>
    <lineage>
        <taxon>Eukaryota</taxon>
        <taxon>Metazoa</taxon>
        <taxon>Ecdysozoa</taxon>
        <taxon>Arthropoda</taxon>
        <taxon>Chelicerata</taxon>
        <taxon>Arachnida</taxon>
        <taxon>Acari</taxon>
        <taxon>Parasitiformes</taxon>
        <taxon>Ixodida</taxon>
        <taxon>Ixodoidea</taxon>
        <taxon>Ixodidae</taxon>
        <taxon>Rhipicephalinae</taxon>
        <taxon>Rhipicephalus</taxon>
        <taxon>Rhipicephalus</taxon>
    </lineage>
</organism>
<feature type="transmembrane region" description="Helical" evidence="1">
    <location>
        <begin position="20"/>
        <end position="43"/>
    </location>
</feature>
<evidence type="ECO:0000256" key="1">
    <source>
        <dbReference type="SAM" id="Phobius"/>
    </source>
</evidence>
<accession>A0A9D4PZ73</accession>
<keyword evidence="1" id="KW-1133">Transmembrane helix</keyword>
<keyword evidence="1" id="KW-0812">Transmembrane</keyword>
<reference evidence="2" key="1">
    <citation type="journal article" date="2020" name="Cell">
        <title>Large-Scale Comparative Analyses of Tick Genomes Elucidate Their Genetic Diversity and Vector Capacities.</title>
        <authorList>
            <consortium name="Tick Genome and Microbiome Consortium (TIGMIC)"/>
            <person name="Jia N."/>
            <person name="Wang J."/>
            <person name="Shi W."/>
            <person name="Du L."/>
            <person name="Sun Y."/>
            <person name="Zhan W."/>
            <person name="Jiang J.F."/>
            <person name="Wang Q."/>
            <person name="Zhang B."/>
            <person name="Ji P."/>
            <person name="Bell-Sakyi L."/>
            <person name="Cui X.M."/>
            <person name="Yuan T.T."/>
            <person name="Jiang B.G."/>
            <person name="Yang W.F."/>
            <person name="Lam T.T."/>
            <person name="Chang Q.C."/>
            <person name="Ding S.J."/>
            <person name="Wang X.J."/>
            <person name="Zhu J.G."/>
            <person name="Ruan X.D."/>
            <person name="Zhao L."/>
            <person name="Wei J.T."/>
            <person name="Ye R.Z."/>
            <person name="Que T.C."/>
            <person name="Du C.H."/>
            <person name="Zhou Y.H."/>
            <person name="Cheng J.X."/>
            <person name="Dai P.F."/>
            <person name="Guo W.B."/>
            <person name="Han X.H."/>
            <person name="Huang E.J."/>
            <person name="Li L.F."/>
            <person name="Wei W."/>
            <person name="Gao Y.C."/>
            <person name="Liu J.Z."/>
            <person name="Shao H.Z."/>
            <person name="Wang X."/>
            <person name="Wang C.C."/>
            <person name="Yang T.C."/>
            <person name="Huo Q.B."/>
            <person name="Li W."/>
            <person name="Chen H.Y."/>
            <person name="Chen S.E."/>
            <person name="Zhou L.G."/>
            <person name="Ni X.B."/>
            <person name="Tian J.H."/>
            <person name="Sheng Y."/>
            <person name="Liu T."/>
            <person name="Pan Y.S."/>
            <person name="Xia L.Y."/>
            <person name="Li J."/>
            <person name="Zhao F."/>
            <person name="Cao W.C."/>
        </authorList>
    </citation>
    <scope>NUCLEOTIDE SEQUENCE</scope>
    <source>
        <strain evidence="2">Rsan-2018</strain>
    </source>
</reference>
<name>A0A9D4PZ73_RHISA</name>
<evidence type="ECO:0000313" key="3">
    <source>
        <dbReference type="Proteomes" id="UP000821837"/>
    </source>
</evidence>
<reference evidence="2" key="2">
    <citation type="submission" date="2021-09" db="EMBL/GenBank/DDBJ databases">
        <authorList>
            <person name="Jia N."/>
            <person name="Wang J."/>
            <person name="Shi W."/>
            <person name="Du L."/>
            <person name="Sun Y."/>
            <person name="Zhan W."/>
            <person name="Jiang J."/>
            <person name="Wang Q."/>
            <person name="Zhang B."/>
            <person name="Ji P."/>
            <person name="Sakyi L.B."/>
            <person name="Cui X."/>
            <person name="Yuan T."/>
            <person name="Jiang B."/>
            <person name="Yang W."/>
            <person name="Lam T.T.-Y."/>
            <person name="Chang Q."/>
            <person name="Ding S."/>
            <person name="Wang X."/>
            <person name="Zhu J."/>
            <person name="Ruan X."/>
            <person name="Zhao L."/>
            <person name="Wei J."/>
            <person name="Que T."/>
            <person name="Du C."/>
            <person name="Cheng J."/>
            <person name="Dai P."/>
            <person name="Han X."/>
            <person name="Huang E."/>
            <person name="Gao Y."/>
            <person name="Liu J."/>
            <person name="Shao H."/>
            <person name="Ye R."/>
            <person name="Li L."/>
            <person name="Wei W."/>
            <person name="Wang X."/>
            <person name="Wang C."/>
            <person name="Huo Q."/>
            <person name="Li W."/>
            <person name="Guo W."/>
            <person name="Chen H."/>
            <person name="Chen S."/>
            <person name="Zhou L."/>
            <person name="Zhou L."/>
            <person name="Ni X."/>
            <person name="Tian J."/>
            <person name="Zhou Y."/>
            <person name="Sheng Y."/>
            <person name="Liu T."/>
            <person name="Pan Y."/>
            <person name="Xia L."/>
            <person name="Li J."/>
            <person name="Zhao F."/>
            <person name="Cao W."/>
        </authorList>
    </citation>
    <scope>NUCLEOTIDE SEQUENCE</scope>
    <source>
        <strain evidence="2">Rsan-2018</strain>
        <tissue evidence="2">Larvae</tissue>
    </source>
</reference>
<keyword evidence="3" id="KW-1185">Reference proteome</keyword>
<dbReference type="EMBL" id="JABSTV010001249">
    <property type="protein sequence ID" value="KAH7961015.1"/>
    <property type="molecule type" value="Genomic_DNA"/>
</dbReference>